<evidence type="ECO:0000313" key="3">
    <source>
        <dbReference type="EMBL" id="CAG5125220.1"/>
    </source>
</evidence>
<dbReference type="GO" id="GO:0004114">
    <property type="term" value="F:3',5'-cyclic-nucleotide phosphodiesterase activity"/>
    <property type="evidence" value="ECO:0007669"/>
    <property type="project" value="InterPro"/>
</dbReference>
<dbReference type="PROSITE" id="PS51845">
    <property type="entry name" value="PDEASE_I_2"/>
    <property type="match status" value="1"/>
</dbReference>
<dbReference type="GO" id="GO:0007165">
    <property type="term" value="P:signal transduction"/>
    <property type="evidence" value="ECO:0007669"/>
    <property type="project" value="InterPro"/>
</dbReference>
<feature type="compositionally biased region" description="Low complexity" evidence="1">
    <location>
        <begin position="380"/>
        <end position="389"/>
    </location>
</feature>
<dbReference type="InterPro" id="IPR002073">
    <property type="entry name" value="PDEase_catalytic_dom"/>
</dbReference>
<sequence length="418" mass="47025">FIQYVVSPLFKAWDRFLGTDLSAQMISHLLHNQSQWKNIMESGQEISDVDSEFGVQFEEIQKEAKDSEVNLVDTTMTTRTIEVVDSMDVGDSQIIQVEDSQRHADMEDEEGKDEEDDVVENDVNLVYHYQNESEESCRCLSPVSEDSEHSIPSIGSNRRYSLPPAMRKDLSFYLGLRKDASIIPIQQHRRQSLPTSVMFFHSRNTIPSPRSLSMDTLLARPKICSLSPTLEMNFMGSNLDSSSFIPLKNQSFMLQGGSLTRFVSNPTSRRASCGPSFSEHCMLNSQSFAPSDIFTPSFRNPKTTQKQSLVRLASSWPSLARQNITNGSPHNYTVPSMSSSQTESNKSSTSSPCDEYCQSRYESNLSQELNLEDLDNVQQSSSSNISPNNPEHHETSYPHCLSLSDISSHDGHNLPRPQ</sequence>
<keyword evidence="4" id="KW-1185">Reference proteome</keyword>
<dbReference type="EMBL" id="CAJHNH020001990">
    <property type="protein sequence ID" value="CAG5125220.1"/>
    <property type="molecule type" value="Genomic_DNA"/>
</dbReference>
<feature type="region of interest" description="Disordered" evidence="1">
    <location>
        <begin position="375"/>
        <end position="418"/>
    </location>
</feature>
<comment type="caution">
    <text evidence="3">The sequence shown here is derived from an EMBL/GenBank/DDBJ whole genome shotgun (WGS) entry which is preliminary data.</text>
</comment>
<accession>A0A8S3ZBK8</accession>
<name>A0A8S3ZBK8_9EUPU</name>
<reference evidence="3" key="1">
    <citation type="submission" date="2021-04" db="EMBL/GenBank/DDBJ databases">
        <authorList>
            <consortium name="Molecular Ecology Group"/>
        </authorList>
    </citation>
    <scope>NUCLEOTIDE SEQUENCE</scope>
</reference>
<feature type="domain" description="PDEase" evidence="2">
    <location>
        <begin position="1"/>
        <end position="43"/>
    </location>
</feature>
<evidence type="ECO:0000313" key="4">
    <source>
        <dbReference type="Proteomes" id="UP000678393"/>
    </source>
</evidence>
<dbReference type="OrthoDB" id="10653029at2759"/>
<evidence type="ECO:0000256" key="1">
    <source>
        <dbReference type="SAM" id="MobiDB-lite"/>
    </source>
</evidence>
<feature type="region of interest" description="Disordered" evidence="1">
    <location>
        <begin position="321"/>
        <end position="355"/>
    </location>
</feature>
<feature type="non-terminal residue" evidence="3">
    <location>
        <position position="1"/>
    </location>
</feature>
<feature type="compositionally biased region" description="Basic and acidic residues" evidence="1">
    <location>
        <begin position="407"/>
        <end position="418"/>
    </location>
</feature>
<feature type="compositionally biased region" description="Polar residues" evidence="1">
    <location>
        <begin position="321"/>
        <end position="335"/>
    </location>
</feature>
<proteinExistence type="predicted"/>
<gene>
    <name evidence="3" type="ORF">CUNI_LOCUS10778</name>
</gene>
<protein>
    <recommendedName>
        <fullName evidence="2">PDEase domain-containing protein</fullName>
    </recommendedName>
</protein>
<dbReference type="AlphaFoldDB" id="A0A8S3ZBK8"/>
<evidence type="ECO:0000259" key="2">
    <source>
        <dbReference type="PROSITE" id="PS51845"/>
    </source>
</evidence>
<dbReference type="Proteomes" id="UP000678393">
    <property type="component" value="Unassembled WGS sequence"/>
</dbReference>
<organism evidence="3 4">
    <name type="scientific">Candidula unifasciata</name>
    <dbReference type="NCBI Taxonomy" id="100452"/>
    <lineage>
        <taxon>Eukaryota</taxon>
        <taxon>Metazoa</taxon>
        <taxon>Spiralia</taxon>
        <taxon>Lophotrochozoa</taxon>
        <taxon>Mollusca</taxon>
        <taxon>Gastropoda</taxon>
        <taxon>Heterobranchia</taxon>
        <taxon>Euthyneura</taxon>
        <taxon>Panpulmonata</taxon>
        <taxon>Eupulmonata</taxon>
        <taxon>Stylommatophora</taxon>
        <taxon>Helicina</taxon>
        <taxon>Helicoidea</taxon>
        <taxon>Geomitridae</taxon>
        <taxon>Candidula</taxon>
    </lineage>
</organism>
<feature type="compositionally biased region" description="Low complexity" evidence="1">
    <location>
        <begin position="336"/>
        <end position="351"/>
    </location>
</feature>